<evidence type="ECO:0000313" key="3">
    <source>
        <dbReference type="EnsemblMetazoa" id="XP_022663754"/>
    </source>
</evidence>
<dbReference type="InterPro" id="IPR052584">
    <property type="entry name" value="U2_snRNP_Complex_Component"/>
</dbReference>
<dbReference type="FunCoup" id="A0A7M7KP04">
    <property type="interactions" value="2371"/>
</dbReference>
<dbReference type="Pfam" id="PF02037">
    <property type="entry name" value="SAP"/>
    <property type="match status" value="1"/>
</dbReference>
<dbReference type="Pfam" id="PF04037">
    <property type="entry name" value="DUF382"/>
    <property type="match status" value="1"/>
</dbReference>
<dbReference type="SUPFAM" id="SSF68906">
    <property type="entry name" value="SAP domain"/>
    <property type="match status" value="1"/>
</dbReference>
<feature type="compositionally biased region" description="Basic and acidic residues" evidence="1">
    <location>
        <begin position="286"/>
        <end position="328"/>
    </location>
</feature>
<proteinExistence type="predicted"/>
<dbReference type="InterPro" id="IPR007180">
    <property type="entry name" value="DUF382"/>
</dbReference>
<feature type="compositionally biased region" description="Low complexity" evidence="1">
    <location>
        <begin position="366"/>
        <end position="375"/>
    </location>
</feature>
<feature type="region of interest" description="Disordered" evidence="1">
    <location>
        <begin position="802"/>
        <end position="853"/>
    </location>
</feature>
<dbReference type="GeneID" id="111251446"/>
<feature type="compositionally biased region" description="Basic and acidic residues" evidence="1">
    <location>
        <begin position="417"/>
        <end position="426"/>
    </location>
</feature>
<feature type="domain" description="SAP" evidence="2">
    <location>
        <begin position="9"/>
        <end position="43"/>
    </location>
</feature>
<dbReference type="PROSITE" id="PS50800">
    <property type="entry name" value="SAP"/>
    <property type="match status" value="1"/>
</dbReference>
<dbReference type="InParanoid" id="A0A7M7KP04"/>
<protein>
    <recommendedName>
        <fullName evidence="2">SAP domain-containing protein</fullName>
    </recommendedName>
</protein>
<dbReference type="Proteomes" id="UP000594260">
    <property type="component" value="Unplaced"/>
</dbReference>
<sequence length="987" mass="109501">MSAEELAAVDKLKVIELKARLSDIGLSTAGLKADLAGRLKQFLIDQASQTSAGGEDSSSTKGSDGNSGFGETSSQDIPEQYAVQEEFSSAGQFEQLEEQVQLSENLSAELPQVAYPVENMEAEAPIPPGVEPQVDQPALEAVEIPAPVFAEAPDGIYVKQLATTSEVDIAPPLEEPFKESSPEQPKPSTPGELEPPSLGEPQRFDEEEAQPPSLASPGPRIPSAENDSHPNEVVPAQLEAEESTEGGVGNVDKRCPEEQMDVQDSTAVDVGAEGATQVLKPSQDVVSRELQESKESSDSRDSPSNEDGDIRADDHYEEHHDLPMSPDRDEMENDTVQTPPRHQRQEENSNGAFASDRESRGEEESQQSAGQSYGSMDEVVRKNLEILESVERQARRARERKTVNVQEVLQQKGIQLPEKKANETKNQKKKRRKKTRRIIRTIEKEAVGSDGESARDSERTDVEIDYVPDQVEKDLSWFQFSKVFEKFKFEEPVITEDVKDSVPDAITQKLSERKKPANLTDDEDEDEEKKDDDTPKLSKKKLKQLTRMSVAELKIKVHHPELVEMHDVTSKDPVFLLTLKATRNSVPVPRHWCFKRKYLQGKRGIEKPPFDLPDFIKRTGICEMRAALQEKEEAKTLKSKQREKVRPKMGKIDIDYQKLHDAFFKWQEKPRLSMHGDLYYEGKEFETRLKEKKPGELSDELRTALGMPTGPNAHKCPPPWLIAMQRYGPPPSYPNLKIPGLNAAIPEGCSFGYHAGGWGKPPVDETGKPLYGDVFGVTGQDGGVAQVEQDIDKMYLFGTLDEEASSEEEESDSDEDSDAAEEPDETGLVTPAEGLATPSGLQSSLSHAGLETPDAIELRKRKIEAEMEMGDQVPQLYTVLGERRNERLGHAMMGSAHTYEIPGTAGALPTGKKAPVELALDPSELEMDPGAMAARYEQTVREQQGQLAKEDFSDMVAEHAAKQKNKRKAREEAGAAGGKKKYKEFKF</sequence>
<feature type="region of interest" description="Disordered" evidence="1">
    <location>
        <begin position="48"/>
        <end position="79"/>
    </location>
</feature>
<feature type="region of interest" description="Disordered" evidence="1">
    <location>
        <begin position="957"/>
        <end position="987"/>
    </location>
</feature>
<dbReference type="RefSeq" id="XP_022663754.1">
    <property type="nucleotide sequence ID" value="XM_022808019.1"/>
</dbReference>
<feature type="region of interest" description="Disordered" evidence="1">
    <location>
        <begin position="412"/>
        <end position="438"/>
    </location>
</feature>
<feature type="compositionally biased region" description="Basic residues" evidence="1">
    <location>
        <begin position="427"/>
        <end position="438"/>
    </location>
</feature>
<feature type="compositionally biased region" description="Basic residues" evidence="1">
    <location>
        <begin position="978"/>
        <end position="987"/>
    </location>
</feature>
<dbReference type="SMART" id="SM00581">
    <property type="entry name" value="PSP"/>
    <property type="match status" value="1"/>
</dbReference>
<feature type="region of interest" description="Disordered" evidence="1">
    <location>
        <begin position="507"/>
        <end position="540"/>
    </location>
</feature>
<dbReference type="InterPro" id="IPR036361">
    <property type="entry name" value="SAP_dom_sf"/>
</dbReference>
<dbReference type="Pfam" id="PF04046">
    <property type="entry name" value="PSP"/>
    <property type="match status" value="1"/>
</dbReference>
<dbReference type="InterPro" id="IPR006568">
    <property type="entry name" value="PSP_pro-rich"/>
</dbReference>
<dbReference type="EnsemblMetazoa" id="XM_022808019">
    <property type="protein sequence ID" value="XP_022663754"/>
    <property type="gene ID" value="LOC111251446"/>
</dbReference>
<dbReference type="GO" id="GO:0005689">
    <property type="term" value="C:U12-type spliceosomal complex"/>
    <property type="evidence" value="ECO:0007669"/>
    <property type="project" value="TreeGrafter"/>
</dbReference>
<dbReference type="KEGG" id="vde:111251446"/>
<dbReference type="AlphaFoldDB" id="A0A7M7KP04"/>
<feature type="compositionally biased region" description="Acidic residues" evidence="1">
    <location>
        <begin position="520"/>
        <end position="530"/>
    </location>
</feature>
<reference evidence="3" key="1">
    <citation type="submission" date="2021-01" db="UniProtKB">
        <authorList>
            <consortium name="EnsemblMetazoa"/>
        </authorList>
    </citation>
    <scope>IDENTIFICATION</scope>
</reference>
<dbReference type="CTD" id="10992"/>
<evidence type="ECO:0000259" key="2">
    <source>
        <dbReference type="PROSITE" id="PS50800"/>
    </source>
</evidence>
<name>A0A7M7KP04_VARDE</name>
<accession>A0A7M7KP04</accession>
<evidence type="ECO:0000313" key="4">
    <source>
        <dbReference type="Proteomes" id="UP000594260"/>
    </source>
</evidence>
<feature type="compositionally biased region" description="Polar residues" evidence="1">
    <location>
        <begin position="48"/>
        <end position="77"/>
    </location>
</feature>
<feature type="region of interest" description="Disordered" evidence="1">
    <location>
        <begin position="167"/>
        <end position="378"/>
    </location>
</feature>
<dbReference type="Gene3D" id="1.10.720.30">
    <property type="entry name" value="SAP domain"/>
    <property type="match status" value="1"/>
</dbReference>
<keyword evidence="4" id="KW-1185">Reference proteome</keyword>
<evidence type="ECO:0000256" key="1">
    <source>
        <dbReference type="SAM" id="MobiDB-lite"/>
    </source>
</evidence>
<feature type="compositionally biased region" description="Acidic residues" evidence="1">
    <location>
        <begin position="802"/>
        <end position="825"/>
    </location>
</feature>
<organism evidence="3 4">
    <name type="scientific">Varroa destructor</name>
    <name type="common">Honeybee mite</name>
    <dbReference type="NCBI Taxonomy" id="109461"/>
    <lineage>
        <taxon>Eukaryota</taxon>
        <taxon>Metazoa</taxon>
        <taxon>Ecdysozoa</taxon>
        <taxon>Arthropoda</taxon>
        <taxon>Chelicerata</taxon>
        <taxon>Arachnida</taxon>
        <taxon>Acari</taxon>
        <taxon>Parasitiformes</taxon>
        <taxon>Mesostigmata</taxon>
        <taxon>Gamasina</taxon>
        <taxon>Dermanyssoidea</taxon>
        <taxon>Varroidae</taxon>
        <taxon>Varroa</taxon>
    </lineage>
</organism>
<dbReference type="SMART" id="SM00513">
    <property type="entry name" value="SAP"/>
    <property type="match status" value="1"/>
</dbReference>
<dbReference type="OrthoDB" id="10260794at2759"/>
<dbReference type="PANTHER" id="PTHR12785">
    <property type="entry name" value="SPLICING FACTOR 3B"/>
    <property type="match status" value="1"/>
</dbReference>
<feature type="compositionally biased region" description="Low complexity" evidence="1">
    <location>
        <begin position="190"/>
        <end position="201"/>
    </location>
</feature>
<dbReference type="PANTHER" id="PTHR12785:SF6">
    <property type="entry name" value="SPLICING FACTOR 3B SUBUNIT 2"/>
    <property type="match status" value="1"/>
</dbReference>
<dbReference type="InterPro" id="IPR003034">
    <property type="entry name" value="SAP_dom"/>
</dbReference>